<keyword evidence="8" id="KW-0961">Cell wall biogenesis/degradation</keyword>
<keyword evidence="7" id="KW-0131">Cell cycle</keyword>
<evidence type="ECO:0000313" key="13">
    <source>
        <dbReference type="Proteomes" id="UP000886857"/>
    </source>
</evidence>
<evidence type="ECO:0000256" key="3">
    <source>
        <dbReference type="ARBA" id="ARBA00022741"/>
    </source>
</evidence>
<dbReference type="PANTHER" id="PTHR43445:SF3">
    <property type="entry name" value="UDP-N-ACETYLMURAMATE--L-ALANINE LIGASE"/>
    <property type="match status" value="1"/>
</dbReference>
<dbReference type="Proteomes" id="UP000886857">
    <property type="component" value="Unassembled WGS sequence"/>
</dbReference>
<dbReference type="InterPro" id="IPR013221">
    <property type="entry name" value="Mur_ligase_cen"/>
</dbReference>
<dbReference type="PANTHER" id="PTHR43445">
    <property type="entry name" value="UDP-N-ACETYLMURAMATE--L-ALANINE LIGASE-RELATED"/>
    <property type="match status" value="1"/>
</dbReference>
<dbReference type="GO" id="GO:0071555">
    <property type="term" value="P:cell wall organization"/>
    <property type="evidence" value="ECO:0007669"/>
    <property type="project" value="UniProtKB-KW"/>
</dbReference>
<evidence type="ECO:0000313" key="12">
    <source>
        <dbReference type="EMBL" id="HIU98392.1"/>
    </source>
</evidence>
<evidence type="ECO:0000259" key="11">
    <source>
        <dbReference type="Pfam" id="PF08245"/>
    </source>
</evidence>
<dbReference type="InterPro" id="IPR000713">
    <property type="entry name" value="Mur_ligase_N"/>
</dbReference>
<sequence>MPYLEGKRIHFAGAGGVSVSALAEYALRSGAEVSCSDKRGSAVLSRLAALGARVCEDDDADIIEGCDLVVRSSAVPPDHPALVRAAALGIPALERHEFLARVAEEFDFVAAVAGTHGKTTVTSMIAHILRREGVPFVAHIGGRPVGMGGLVVNGGDMPRSLFLTEACEYGRHLTSLRPSLAVVTGMECDHPDCYRDISEVHAVFSEFLKDCPLAVLPEECAFICSHEHIDICAPGHAGAGESGGRGAVSGAEGRICAYTLTRTLGCGSVHSGVLSRCGRECALSLPQPGAHMLTDAALAVAAACELGAGFESACRALADFKGVERRLERAGSIEGVEVIFDYAHHPTEIACTLDAVGPEGGILAVFQPHTYSRTAAYMDAFAEVLGRLGRVILMPVYAAREQPGSGADSRDLARRITEKNPHCGVYYAENADEAYDLVKLFAPEYDVVLMLGAGDIYDMKERFAPLTRCPEG</sequence>
<keyword evidence="5" id="KW-0133">Cell shape</keyword>
<dbReference type="SUPFAM" id="SSF53244">
    <property type="entry name" value="MurD-like peptide ligases, peptide-binding domain"/>
    <property type="match status" value="1"/>
</dbReference>
<dbReference type="InterPro" id="IPR050061">
    <property type="entry name" value="MurCDEF_pg_biosynth"/>
</dbReference>
<keyword evidence="2" id="KW-0132">Cell division</keyword>
<dbReference type="InterPro" id="IPR036565">
    <property type="entry name" value="Mur-like_cat_sf"/>
</dbReference>
<keyword evidence="1" id="KW-0436">Ligase</keyword>
<dbReference type="Pfam" id="PF08245">
    <property type="entry name" value="Mur_ligase_M"/>
    <property type="match status" value="1"/>
</dbReference>
<feature type="domain" description="Mur ligase N-terminal catalytic" evidence="9">
    <location>
        <begin position="8"/>
        <end position="106"/>
    </location>
</feature>
<gene>
    <name evidence="12" type="ORF">IAC73_00935</name>
</gene>
<evidence type="ECO:0000256" key="4">
    <source>
        <dbReference type="ARBA" id="ARBA00022840"/>
    </source>
</evidence>
<keyword evidence="3" id="KW-0547">Nucleotide-binding</keyword>
<dbReference type="GO" id="GO:0009252">
    <property type="term" value="P:peptidoglycan biosynthetic process"/>
    <property type="evidence" value="ECO:0007669"/>
    <property type="project" value="UniProtKB-KW"/>
</dbReference>
<dbReference type="Pfam" id="PF02875">
    <property type="entry name" value="Mur_ligase_C"/>
    <property type="match status" value="1"/>
</dbReference>
<evidence type="ECO:0000256" key="7">
    <source>
        <dbReference type="ARBA" id="ARBA00023306"/>
    </source>
</evidence>
<protein>
    <recommendedName>
        <fullName evidence="14">UDP-N-acetylmuramate--L-alanine ligase</fullName>
    </recommendedName>
</protein>
<evidence type="ECO:0000256" key="2">
    <source>
        <dbReference type="ARBA" id="ARBA00022618"/>
    </source>
</evidence>
<dbReference type="Gene3D" id="3.40.1190.10">
    <property type="entry name" value="Mur-like, catalytic domain"/>
    <property type="match status" value="1"/>
</dbReference>
<reference evidence="12" key="2">
    <citation type="journal article" date="2021" name="PeerJ">
        <title>Extensive microbial diversity within the chicken gut microbiome revealed by metagenomics and culture.</title>
        <authorList>
            <person name="Gilroy R."/>
            <person name="Ravi A."/>
            <person name="Getino M."/>
            <person name="Pursley I."/>
            <person name="Horton D.L."/>
            <person name="Alikhan N.F."/>
            <person name="Baker D."/>
            <person name="Gharbi K."/>
            <person name="Hall N."/>
            <person name="Watson M."/>
            <person name="Adriaenssens E.M."/>
            <person name="Foster-Nyarko E."/>
            <person name="Jarju S."/>
            <person name="Secka A."/>
            <person name="Antonio M."/>
            <person name="Oren A."/>
            <person name="Chaudhuri R.R."/>
            <person name="La Ragione R."/>
            <person name="Hildebrand F."/>
            <person name="Pallen M.J."/>
        </authorList>
    </citation>
    <scope>NUCLEOTIDE SEQUENCE</scope>
    <source>
        <strain evidence="12">10406</strain>
    </source>
</reference>
<dbReference type="AlphaFoldDB" id="A0A9D1N8C8"/>
<dbReference type="GO" id="GO:0008360">
    <property type="term" value="P:regulation of cell shape"/>
    <property type="evidence" value="ECO:0007669"/>
    <property type="project" value="UniProtKB-KW"/>
</dbReference>
<evidence type="ECO:0000256" key="8">
    <source>
        <dbReference type="ARBA" id="ARBA00023316"/>
    </source>
</evidence>
<dbReference type="EMBL" id="DVOE01000011">
    <property type="protein sequence ID" value="HIU98392.1"/>
    <property type="molecule type" value="Genomic_DNA"/>
</dbReference>
<feature type="domain" description="Mur ligase C-terminal" evidence="10">
    <location>
        <begin position="325"/>
        <end position="454"/>
    </location>
</feature>
<keyword evidence="4" id="KW-0067">ATP-binding</keyword>
<organism evidence="12 13">
    <name type="scientific">Candidatus Limadaptatus stercoripullorum</name>
    <dbReference type="NCBI Taxonomy" id="2840846"/>
    <lineage>
        <taxon>Bacteria</taxon>
        <taxon>Bacillati</taxon>
        <taxon>Bacillota</taxon>
        <taxon>Clostridia</taxon>
        <taxon>Eubacteriales</taxon>
        <taxon>Candidatus Limadaptatus</taxon>
    </lineage>
</organism>
<evidence type="ECO:0000256" key="6">
    <source>
        <dbReference type="ARBA" id="ARBA00022984"/>
    </source>
</evidence>
<keyword evidence="6" id="KW-0573">Peptidoglycan synthesis</keyword>
<evidence type="ECO:0000256" key="5">
    <source>
        <dbReference type="ARBA" id="ARBA00022960"/>
    </source>
</evidence>
<name>A0A9D1N8C8_9FIRM</name>
<evidence type="ECO:0008006" key="14">
    <source>
        <dbReference type="Google" id="ProtNLM"/>
    </source>
</evidence>
<proteinExistence type="predicted"/>
<evidence type="ECO:0000259" key="9">
    <source>
        <dbReference type="Pfam" id="PF01225"/>
    </source>
</evidence>
<dbReference type="GO" id="GO:0016881">
    <property type="term" value="F:acid-amino acid ligase activity"/>
    <property type="evidence" value="ECO:0007669"/>
    <property type="project" value="InterPro"/>
</dbReference>
<comment type="caution">
    <text evidence="12">The sequence shown here is derived from an EMBL/GenBank/DDBJ whole genome shotgun (WGS) entry which is preliminary data.</text>
</comment>
<dbReference type="SUPFAM" id="SSF51984">
    <property type="entry name" value="MurCD N-terminal domain"/>
    <property type="match status" value="1"/>
</dbReference>
<evidence type="ECO:0000256" key="1">
    <source>
        <dbReference type="ARBA" id="ARBA00022598"/>
    </source>
</evidence>
<dbReference type="InterPro" id="IPR004101">
    <property type="entry name" value="Mur_ligase_C"/>
</dbReference>
<dbReference type="SUPFAM" id="SSF53623">
    <property type="entry name" value="MurD-like peptide ligases, catalytic domain"/>
    <property type="match status" value="1"/>
</dbReference>
<accession>A0A9D1N8C8</accession>
<dbReference type="Gene3D" id="3.90.190.20">
    <property type="entry name" value="Mur ligase, C-terminal domain"/>
    <property type="match status" value="1"/>
</dbReference>
<dbReference type="GO" id="GO:0051301">
    <property type="term" value="P:cell division"/>
    <property type="evidence" value="ECO:0007669"/>
    <property type="project" value="UniProtKB-KW"/>
</dbReference>
<evidence type="ECO:0000259" key="10">
    <source>
        <dbReference type="Pfam" id="PF02875"/>
    </source>
</evidence>
<dbReference type="GO" id="GO:0005524">
    <property type="term" value="F:ATP binding"/>
    <property type="evidence" value="ECO:0007669"/>
    <property type="project" value="UniProtKB-KW"/>
</dbReference>
<reference evidence="12" key="1">
    <citation type="submission" date="2020-10" db="EMBL/GenBank/DDBJ databases">
        <authorList>
            <person name="Gilroy R."/>
        </authorList>
    </citation>
    <scope>NUCLEOTIDE SEQUENCE</scope>
    <source>
        <strain evidence="12">10406</strain>
    </source>
</reference>
<feature type="domain" description="Mur ligase central" evidence="11">
    <location>
        <begin position="112"/>
        <end position="218"/>
    </location>
</feature>
<dbReference type="InterPro" id="IPR036615">
    <property type="entry name" value="Mur_ligase_C_dom_sf"/>
</dbReference>
<dbReference type="Pfam" id="PF01225">
    <property type="entry name" value="Mur_ligase"/>
    <property type="match status" value="1"/>
</dbReference>
<dbReference type="Gene3D" id="3.40.50.720">
    <property type="entry name" value="NAD(P)-binding Rossmann-like Domain"/>
    <property type="match status" value="1"/>
</dbReference>